<feature type="transmembrane region" description="Helical" evidence="1">
    <location>
        <begin position="163"/>
        <end position="188"/>
    </location>
</feature>
<feature type="transmembrane region" description="Helical" evidence="1">
    <location>
        <begin position="106"/>
        <end position="122"/>
    </location>
</feature>
<evidence type="ECO:0000313" key="3">
    <source>
        <dbReference type="Proteomes" id="UP001500305"/>
    </source>
</evidence>
<name>A0ABN3E907_9ACTN</name>
<evidence type="ECO:0008006" key="4">
    <source>
        <dbReference type="Google" id="ProtNLM"/>
    </source>
</evidence>
<dbReference type="NCBIfam" id="NF041646">
    <property type="entry name" value="VC0807_fam"/>
    <property type="match status" value="1"/>
</dbReference>
<dbReference type="RefSeq" id="WP_344637659.1">
    <property type="nucleotide sequence ID" value="NZ_BAAATR010000016.1"/>
</dbReference>
<feature type="transmembrane region" description="Helical" evidence="1">
    <location>
        <begin position="24"/>
        <end position="42"/>
    </location>
</feature>
<feature type="transmembrane region" description="Helical" evidence="1">
    <location>
        <begin position="194"/>
        <end position="214"/>
    </location>
</feature>
<gene>
    <name evidence="2" type="ORF">GCM10010430_38510</name>
</gene>
<proteinExistence type="predicted"/>
<sequence>MSETSTPTAEPAQKQKTARARRHLIRSLVFELGIPVGGYYLLHGLGLGQWAALTISSLLVLPWLLYGMIRNRRVELMPVFALVLMTVGALMSLVTGSPRTLLIRDSWLIGVLGVWVLGTLPTRRPFMLTASRSVVAAKIGEDGAQEWLRNWDRDPAFRRHIRLLTAFWGCGFTVDAGVRVVLACTLPVDSVPLVSTLQWLVVLGGMLGYHNWYVTRHGLKV</sequence>
<protein>
    <recommendedName>
        <fullName evidence="4">Intracellular septation protein A</fullName>
    </recommendedName>
</protein>
<dbReference type="EMBL" id="BAAATR010000016">
    <property type="protein sequence ID" value="GAA2251675.1"/>
    <property type="molecule type" value="Genomic_DNA"/>
</dbReference>
<keyword evidence="1" id="KW-0812">Transmembrane</keyword>
<evidence type="ECO:0000256" key="1">
    <source>
        <dbReference type="SAM" id="Phobius"/>
    </source>
</evidence>
<reference evidence="2 3" key="1">
    <citation type="journal article" date="2019" name="Int. J. Syst. Evol. Microbiol.">
        <title>The Global Catalogue of Microorganisms (GCM) 10K type strain sequencing project: providing services to taxonomists for standard genome sequencing and annotation.</title>
        <authorList>
            <consortium name="The Broad Institute Genomics Platform"/>
            <consortium name="The Broad Institute Genome Sequencing Center for Infectious Disease"/>
            <person name="Wu L."/>
            <person name="Ma J."/>
        </authorList>
    </citation>
    <scope>NUCLEOTIDE SEQUENCE [LARGE SCALE GENOMIC DNA]</scope>
    <source>
        <strain evidence="2 3">JCM 7356</strain>
    </source>
</reference>
<keyword evidence="1" id="KW-0472">Membrane</keyword>
<organism evidence="2 3">
    <name type="scientific">Kitasatospora cystarginea</name>
    <dbReference type="NCBI Taxonomy" id="58350"/>
    <lineage>
        <taxon>Bacteria</taxon>
        <taxon>Bacillati</taxon>
        <taxon>Actinomycetota</taxon>
        <taxon>Actinomycetes</taxon>
        <taxon>Kitasatosporales</taxon>
        <taxon>Streptomycetaceae</taxon>
        <taxon>Kitasatospora</taxon>
    </lineage>
</organism>
<keyword evidence="3" id="KW-1185">Reference proteome</keyword>
<feature type="transmembrane region" description="Helical" evidence="1">
    <location>
        <begin position="48"/>
        <end position="69"/>
    </location>
</feature>
<dbReference type="Proteomes" id="UP001500305">
    <property type="component" value="Unassembled WGS sequence"/>
</dbReference>
<evidence type="ECO:0000313" key="2">
    <source>
        <dbReference type="EMBL" id="GAA2251675.1"/>
    </source>
</evidence>
<feature type="transmembrane region" description="Helical" evidence="1">
    <location>
        <begin position="76"/>
        <end position="94"/>
    </location>
</feature>
<accession>A0ABN3E907</accession>
<comment type="caution">
    <text evidence="2">The sequence shown here is derived from an EMBL/GenBank/DDBJ whole genome shotgun (WGS) entry which is preliminary data.</text>
</comment>
<keyword evidence="1" id="KW-1133">Transmembrane helix</keyword>